<protein>
    <recommendedName>
        <fullName evidence="4">NTF2-like N-terminal transpeptidase domain-containing protein</fullName>
    </recommendedName>
</protein>
<evidence type="ECO:0000313" key="3">
    <source>
        <dbReference type="Proteomes" id="UP000178226"/>
    </source>
</evidence>
<accession>A0A1G2QAK8</accession>
<proteinExistence type="predicted"/>
<evidence type="ECO:0008006" key="4">
    <source>
        <dbReference type="Google" id="ProtNLM"/>
    </source>
</evidence>
<dbReference type="AlphaFoldDB" id="A0A1G2QAK8"/>
<gene>
    <name evidence="2" type="ORF">A2441_00350</name>
</gene>
<dbReference type="Proteomes" id="UP000178226">
    <property type="component" value="Unassembled WGS sequence"/>
</dbReference>
<sequence length="185" mass="20619">MSRKLLIFIVAFTLALVAFVVWWFTRPAPQVNVQPVNTTTEVTPAELQPWQTTTSPAVPATPEQVAQTSAKNFALRFVEIYGSYSSDAPYQNLKAVDYMFTSNFKQIVEAQTAQTEPAGGFYGVTTKALTAQVSNQTESSATVLISTQRQELFSRTGEPQLRYQDIKVTLVKQGQSWLVESAEWQ</sequence>
<reference evidence="2 3" key="1">
    <citation type="journal article" date="2016" name="Nat. Commun.">
        <title>Thousands of microbial genomes shed light on interconnected biogeochemical processes in an aquifer system.</title>
        <authorList>
            <person name="Anantharaman K."/>
            <person name="Brown C.T."/>
            <person name="Hug L.A."/>
            <person name="Sharon I."/>
            <person name="Castelle C.J."/>
            <person name="Probst A.J."/>
            <person name="Thomas B.C."/>
            <person name="Singh A."/>
            <person name="Wilkins M.J."/>
            <person name="Karaoz U."/>
            <person name="Brodie E.L."/>
            <person name="Williams K.H."/>
            <person name="Hubbard S.S."/>
            <person name="Banfield J.F."/>
        </authorList>
    </citation>
    <scope>NUCLEOTIDE SEQUENCE [LARGE SCALE GENOMIC DNA]</scope>
</reference>
<keyword evidence="1" id="KW-1133">Transmembrane helix</keyword>
<dbReference type="STRING" id="1802428.A2441_00350"/>
<keyword evidence="1" id="KW-0472">Membrane</keyword>
<evidence type="ECO:0000256" key="1">
    <source>
        <dbReference type="SAM" id="Phobius"/>
    </source>
</evidence>
<name>A0A1G2QAK8_9BACT</name>
<feature type="transmembrane region" description="Helical" evidence="1">
    <location>
        <begin position="5"/>
        <end position="24"/>
    </location>
</feature>
<dbReference type="EMBL" id="MHTE01000011">
    <property type="protein sequence ID" value="OHA57179.1"/>
    <property type="molecule type" value="Genomic_DNA"/>
</dbReference>
<evidence type="ECO:0000313" key="2">
    <source>
        <dbReference type="EMBL" id="OHA57179.1"/>
    </source>
</evidence>
<keyword evidence="1" id="KW-0812">Transmembrane</keyword>
<comment type="caution">
    <text evidence="2">The sequence shown here is derived from an EMBL/GenBank/DDBJ whole genome shotgun (WGS) entry which is preliminary data.</text>
</comment>
<organism evidence="2 3">
    <name type="scientific">Candidatus Veblenbacteria bacterium RIFOXYC2_FULL_42_11</name>
    <dbReference type="NCBI Taxonomy" id="1802428"/>
    <lineage>
        <taxon>Bacteria</taxon>
        <taxon>Candidatus Vebleniibacteriota</taxon>
    </lineage>
</organism>